<dbReference type="RefSeq" id="WP_194107512.1">
    <property type="nucleotide sequence ID" value="NZ_JADFFM010000002.1"/>
</dbReference>
<protein>
    <submittedName>
        <fullName evidence="1">Uncharacterized protein</fullName>
    </submittedName>
</protein>
<accession>A0ABR9XL33</accession>
<proteinExistence type="predicted"/>
<evidence type="ECO:0000313" key="1">
    <source>
        <dbReference type="EMBL" id="MBE9668084.1"/>
    </source>
</evidence>
<dbReference type="EMBL" id="JADFFM010000002">
    <property type="protein sequence ID" value="MBE9668084.1"/>
    <property type="molecule type" value="Genomic_DNA"/>
</dbReference>
<name>A0ABR9XL33_9SPHI</name>
<reference evidence="1 2" key="1">
    <citation type="submission" date="2020-10" db="EMBL/GenBank/DDBJ databases">
        <title>Mucilaginibacter mali sp. nov., isolated from rhizosphere soil of apple orchard.</title>
        <authorList>
            <person name="Lee J.-S."/>
            <person name="Kim H.S."/>
            <person name="Kim J.-S."/>
        </authorList>
    </citation>
    <scope>NUCLEOTIDE SEQUENCE [LARGE SCALE GENOMIC DNA]</scope>
    <source>
        <strain evidence="1 2">KCTC 23157</strain>
    </source>
</reference>
<organism evidence="1 2">
    <name type="scientific">Mucilaginibacter boryungensis</name>
    <dbReference type="NCBI Taxonomy" id="768480"/>
    <lineage>
        <taxon>Bacteria</taxon>
        <taxon>Pseudomonadati</taxon>
        <taxon>Bacteroidota</taxon>
        <taxon>Sphingobacteriia</taxon>
        <taxon>Sphingobacteriales</taxon>
        <taxon>Sphingobacteriaceae</taxon>
        <taxon>Mucilaginibacter</taxon>
    </lineage>
</organism>
<comment type="caution">
    <text evidence="1">The sequence shown here is derived from an EMBL/GenBank/DDBJ whole genome shotgun (WGS) entry which is preliminary data.</text>
</comment>
<evidence type="ECO:0000313" key="2">
    <source>
        <dbReference type="Proteomes" id="UP000632774"/>
    </source>
</evidence>
<gene>
    <name evidence="1" type="ORF">IRJ18_17065</name>
</gene>
<keyword evidence="2" id="KW-1185">Reference proteome</keyword>
<dbReference type="Proteomes" id="UP000632774">
    <property type="component" value="Unassembled WGS sequence"/>
</dbReference>
<sequence length="66" mass="7596">MARKKLLLIIPPQKGLLKGFATGIVSLARQLSLEIFGNWKIQLLELAIRGFLITKSFEIIKFFFEF</sequence>